<dbReference type="PROSITE" id="PS51257">
    <property type="entry name" value="PROKAR_LIPOPROTEIN"/>
    <property type="match status" value="1"/>
</dbReference>
<accession>A0A7W9AEU4</accession>
<protein>
    <recommendedName>
        <fullName evidence="4">Lipoprotein</fullName>
    </recommendedName>
</protein>
<keyword evidence="3" id="KW-1185">Reference proteome</keyword>
<evidence type="ECO:0000313" key="2">
    <source>
        <dbReference type="EMBL" id="MBB5684370.1"/>
    </source>
</evidence>
<keyword evidence="1" id="KW-0732">Signal</keyword>
<feature type="signal peptide" evidence="1">
    <location>
        <begin position="1"/>
        <end position="22"/>
    </location>
</feature>
<organism evidence="2 3">
    <name type="scientific">Sphingobium boeckii</name>
    <dbReference type="NCBI Taxonomy" id="1082345"/>
    <lineage>
        <taxon>Bacteria</taxon>
        <taxon>Pseudomonadati</taxon>
        <taxon>Pseudomonadota</taxon>
        <taxon>Alphaproteobacteria</taxon>
        <taxon>Sphingomonadales</taxon>
        <taxon>Sphingomonadaceae</taxon>
        <taxon>Sphingobium</taxon>
    </lineage>
</organism>
<gene>
    <name evidence="2" type="ORF">FHS49_000361</name>
</gene>
<feature type="chain" id="PRO_5031262384" description="Lipoprotein" evidence="1">
    <location>
        <begin position="23"/>
        <end position="206"/>
    </location>
</feature>
<dbReference type="AlphaFoldDB" id="A0A7W9AEU4"/>
<evidence type="ECO:0008006" key="4">
    <source>
        <dbReference type="Google" id="ProtNLM"/>
    </source>
</evidence>
<evidence type="ECO:0000256" key="1">
    <source>
        <dbReference type="SAM" id="SignalP"/>
    </source>
</evidence>
<sequence length="206" mass="21434">MARHPFLIPTALALALSLAACSKGEDRNAQALNALDQALADSEGTITASADVMKAAGGKLIPAPKPVKPAEASEESRTLGGLAAQQASTNAKRKCSAKVDYAMSWAERLPGDMPIYPGGGVTEAAGETGGCALRVVNFKTDAPLQDIMDFYYTRAVRSGFSAEHIVEDKEHMLGGTRDRDDGAYLVIARAAAGGGTDVDLIANNGR</sequence>
<comment type="caution">
    <text evidence="2">The sequence shown here is derived from an EMBL/GenBank/DDBJ whole genome shotgun (WGS) entry which is preliminary data.</text>
</comment>
<dbReference type="RefSeq" id="WP_184014605.1">
    <property type="nucleotide sequence ID" value="NZ_JACIJC010000001.1"/>
</dbReference>
<dbReference type="EMBL" id="JACIJC010000001">
    <property type="protein sequence ID" value="MBB5684370.1"/>
    <property type="molecule type" value="Genomic_DNA"/>
</dbReference>
<evidence type="ECO:0000313" key="3">
    <source>
        <dbReference type="Proteomes" id="UP000549617"/>
    </source>
</evidence>
<proteinExistence type="predicted"/>
<reference evidence="2 3" key="1">
    <citation type="submission" date="2020-08" db="EMBL/GenBank/DDBJ databases">
        <title>Genomic Encyclopedia of Type Strains, Phase IV (KMG-IV): sequencing the most valuable type-strain genomes for metagenomic binning, comparative biology and taxonomic classification.</title>
        <authorList>
            <person name="Goeker M."/>
        </authorList>
    </citation>
    <scope>NUCLEOTIDE SEQUENCE [LARGE SCALE GENOMIC DNA]</scope>
    <source>
        <strain evidence="2 3">DSM 25079</strain>
    </source>
</reference>
<name>A0A7W9AEU4_9SPHN</name>
<dbReference type="Proteomes" id="UP000549617">
    <property type="component" value="Unassembled WGS sequence"/>
</dbReference>